<evidence type="ECO:0000313" key="3">
    <source>
        <dbReference type="EMBL" id="KAK9837280.1"/>
    </source>
</evidence>
<reference evidence="3 4" key="1">
    <citation type="journal article" date="2024" name="Nat. Commun.">
        <title>Phylogenomics reveals the evolutionary origins of lichenization in chlorophyte algae.</title>
        <authorList>
            <person name="Puginier C."/>
            <person name="Libourel C."/>
            <person name="Otte J."/>
            <person name="Skaloud P."/>
            <person name="Haon M."/>
            <person name="Grisel S."/>
            <person name="Petersen M."/>
            <person name="Berrin J.G."/>
            <person name="Delaux P.M."/>
            <person name="Dal Grande F."/>
            <person name="Keller J."/>
        </authorList>
    </citation>
    <scope>NUCLEOTIDE SEQUENCE [LARGE SCALE GENOMIC DNA]</scope>
    <source>
        <strain evidence="3 4">SAG 245.80</strain>
    </source>
</reference>
<dbReference type="PANTHER" id="PTHR31157">
    <property type="entry name" value="SCP DOMAIN-CONTAINING PROTEIN"/>
    <property type="match status" value="1"/>
</dbReference>
<organism evidence="3 4">
    <name type="scientific">Elliptochloris bilobata</name>
    <dbReference type="NCBI Taxonomy" id="381761"/>
    <lineage>
        <taxon>Eukaryota</taxon>
        <taxon>Viridiplantae</taxon>
        <taxon>Chlorophyta</taxon>
        <taxon>core chlorophytes</taxon>
        <taxon>Trebouxiophyceae</taxon>
        <taxon>Trebouxiophyceae incertae sedis</taxon>
        <taxon>Elliptochloris clade</taxon>
        <taxon>Elliptochloris</taxon>
    </lineage>
</organism>
<dbReference type="Gene3D" id="3.40.33.10">
    <property type="entry name" value="CAP"/>
    <property type="match status" value="1"/>
</dbReference>
<dbReference type="CDD" id="cd05379">
    <property type="entry name" value="CAP_bacterial"/>
    <property type="match status" value="1"/>
</dbReference>
<evidence type="ECO:0000259" key="2">
    <source>
        <dbReference type="Pfam" id="PF00188"/>
    </source>
</evidence>
<dbReference type="EMBL" id="JALJOU010000022">
    <property type="protein sequence ID" value="KAK9837280.1"/>
    <property type="molecule type" value="Genomic_DNA"/>
</dbReference>
<protein>
    <recommendedName>
        <fullName evidence="2">SCP domain-containing protein</fullName>
    </recommendedName>
</protein>
<dbReference type="Proteomes" id="UP001445335">
    <property type="component" value="Unassembled WGS sequence"/>
</dbReference>
<feature type="compositionally biased region" description="Low complexity" evidence="1">
    <location>
        <begin position="646"/>
        <end position="665"/>
    </location>
</feature>
<feature type="region of interest" description="Disordered" evidence="1">
    <location>
        <begin position="625"/>
        <end position="750"/>
    </location>
</feature>
<dbReference type="Pfam" id="PF00188">
    <property type="entry name" value="CAP"/>
    <property type="match status" value="1"/>
</dbReference>
<keyword evidence="4" id="KW-1185">Reference proteome</keyword>
<dbReference type="InterPro" id="IPR014044">
    <property type="entry name" value="CAP_dom"/>
</dbReference>
<comment type="caution">
    <text evidence="3">The sequence shown here is derived from an EMBL/GenBank/DDBJ whole genome shotgun (WGS) entry which is preliminary data.</text>
</comment>
<dbReference type="SUPFAM" id="SSF55797">
    <property type="entry name" value="PR-1-like"/>
    <property type="match status" value="1"/>
</dbReference>
<accession>A0AAW1RU74</accession>
<name>A0AAW1RU74_9CHLO</name>
<feature type="compositionally biased region" description="Low complexity" evidence="1">
    <location>
        <begin position="709"/>
        <end position="736"/>
    </location>
</feature>
<dbReference type="PANTHER" id="PTHR31157:SF1">
    <property type="entry name" value="SCP DOMAIN-CONTAINING PROTEIN"/>
    <property type="match status" value="1"/>
</dbReference>
<dbReference type="AlphaFoldDB" id="A0AAW1RU74"/>
<proteinExistence type="predicted"/>
<feature type="compositionally biased region" description="Pro residues" evidence="1">
    <location>
        <begin position="630"/>
        <end position="645"/>
    </location>
</feature>
<feature type="compositionally biased region" description="Low complexity" evidence="1">
    <location>
        <begin position="674"/>
        <end position="701"/>
    </location>
</feature>
<feature type="domain" description="SCP" evidence="2">
    <location>
        <begin position="72"/>
        <end position="164"/>
    </location>
</feature>
<evidence type="ECO:0000256" key="1">
    <source>
        <dbReference type="SAM" id="MobiDB-lite"/>
    </source>
</evidence>
<gene>
    <name evidence="3" type="ORF">WJX81_002958</name>
</gene>
<evidence type="ECO:0000313" key="4">
    <source>
        <dbReference type="Proteomes" id="UP001445335"/>
    </source>
</evidence>
<dbReference type="InterPro" id="IPR035940">
    <property type="entry name" value="CAP_sf"/>
</dbReference>
<sequence>MDCSNSSACLRHCPAHSFLEPRRDGARPSSERTAQQLGRCVNAVRQAPHVFADAFNRACNYSAFVEEMARPQRTPLAVLPELSSVAQAHAVDQAAHGALGSYGSSGSTPLQRVRSAAPGAAAVGELVAAGYASVLDTVAAFVCAPQHRQLLMSCRYDMVGWGIALPAAANGRGAGVPFVTGDFLCLRPGGCQCSSSAAPAAALPPALHGQAAVLAVTSSSTLATQQADAVHQVAAGTAKAAFAPDVPVVPLRETGTLAAAGQELRDPAAFQPLPGVDALAPSSAAPLQSVGKLRKDVMDALADISARRRRLLRAGSGGAGAPAAAPALAEPANAVAPTLTYQPPNSPGNAPKRVFAFGGASLDHRPRAPFAYFIMMQTQQPAAGITNPTLDAIAGDLAGDLAAYAAALAGGDPGALTVTAMPSPVLGNQLLTVSGGPQAYANAQRASQVSEGKGAGGAQAPPAAYSTAGVDAFAAVQPWAAAPAPAEAARAWRPLAQASAYTIQPTLTFTITLPAEPSNAEAFQARRLCKCLADVTMAVADAAAALLQPSAALTTTTASGGTAYAVSILFPTADQGGYPTLSVQQLDDALHNAPDTVFTPAFAAKYGRPALSDASIDTTVVQTGSMQQFPPIPSGGGPPPPPPSETPSVTPSQTPSPTASATPAPTTLPPPSETPSITPSATPSLTPAPTVSATPAPTSTPMLPPPSEAPSVTPSASPSTTPSPTVSVTPAPTSTSMLPPPSETPSINVTPAFQLQPGQQPYATMAWTVRVTFQPGQLALATSLGRALQSSPGAVLAAFQAARGPASVSQLYYGMP</sequence>